<dbReference type="GO" id="GO:0003677">
    <property type="term" value="F:DNA binding"/>
    <property type="evidence" value="ECO:0007669"/>
    <property type="project" value="UniProtKB-KW"/>
</dbReference>
<dbReference type="RefSeq" id="XP_001486943.2">
    <property type="nucleotide sequence ID" value="XM_001486893.1"/>
</dbReference>
<evidence type="ECO:0000256" key="4">
    <source>
        <dbReference type="ARBA" id="ARBA00023125"/>
    </source>
</evidence>
<evidence type="ECO:0000313" key="9">
    <source>
        <dbReference type="Proteomes" id="UP000001997"/>
    </source>
</evidence>
<feature type="compositionally biased region" description="Low complexity" evidence="6">
    <location>
        <begin position="99"/>
        <end position="109"/>
    </location>
</feature>
<protein>
    <recommendedName>
        <fullName evidence="7">ORC6 first cyclin-like domain-containing protein</fullName>
    </recommendedName>
</protein>
<name>A5DAL4_PICGU</name>
<dbReference type="InterPro" id="IPR016811">
    <property type="entry name" value="ORC6_fun"/>
</dbReference>
<evidence type="ECO:0000256" key="5">
    <source>
        <dbReference type="ARBA" id="ARBA00023242"/>
    </source>
</evidence>
<keyword evidence="4" id="KW-0238">DNA-binding</keyword>
<comment type="similarity">
    <text evidence="2">Belongs to the ORC6 family.</text>
</comment>
<dbReference type="GeneID" id="5128986"/>
<keyword evidence="3" id="KW-0235">DNA replication</keyword>
<proteinExistence type="inferred from homology"/>
<dbReference type="OrthoDB" id="5367324at2759"/>
<organism evidence="8 9">
    <name type="scientific">Meyerozyma guilliermondii (strain ATCC 6260 / CBS 566 / DSM 6381 / JCM 1539 / NBRC 10279 / NRRL Y-324)</name>
    <name type="common">Yeast</name>
    <name type="synonym">Candida guilliermondii</name>
    <dbReference type="NCBI Taxonomy" id="294746"/>
    <lineage>
        <taxon>Eukaryota</taxon>
        <taxon>Fungi</taxon>
        <taxon>Dikarya</taxon>
        <taxon>Ascomycota</taxon>
        <taxon>Saccharomycotina</taxon>
        <taxon>Pichiomycetes</taxon>
        <taxon>Debaryomycetaceae</taxon>
        <taxon>Meyerozyma</taxon>
    </lineage>
</organism>
<feature type="domain" description="ORC6 first cyclin-like" evidence="7">
    <location>
        <begin position="9"/>
        <end position="96"/>
    </location>
</feature>
<dbReference type="EMBL" id="CH408155">
    <property type="protein sequence ID" value="EDK36222.2"/>
    <property type="molecule type" value="Genomic_DNA"/>
</dbReference>
<evidence type="ECO:0000256" key="2">
    <source>
        <dbReference type="ARBA" id="ARBA00010840"/>
    </source>
</evidence>
<dbReference type="VEuPathDB" id="FungiDB:PGUG_00319"/>
<dbReference type="PIRSF" id="PIRSF022941">
    <property type="entry name" value="ORC6_fun"/>
    <property type="match status" value="1"/>
</dbReference>
<dbReference type="InterPro" id="IPR008721">
    <property type="entry name" value="ORC6_cyclin_first"/>
</dbReference>
<evidence type="ECO:0000313" key="8">
    <source>
        <dbReference type="EMBL" id="EDK36222.2"/>
    </source>
</evidence>
<dbReference type="AlphaFoldDB" id="A5DAL4"/>
<evidence type="ECO:0000256" key="3">
    <source>
        <dbReference type="ARBA" id="ARBA00022705"/>
    </source>
</evidence>
<dbReference type="KEGG" id="pgu:PGUG_00319"/>
<accession>A5DAL4</accession>
<dbReference type="FunCoup" id="A5DAL4">
    <property type="interactions" value="210"/>
</dbReference>
<dbReference type="Proteomes" id="UP000001997">
    <property type="component" value="Unassembled WGS sequence"/>
</dbReference>
<dbReference type="OMA" id="ARYHICA"/>
<dbReference type="InParanoid" id="A5DAL4"/>
<dbReference type="GO" id="GO:0006260">
    <property type="term" value="P:DNA replication"/>
    <property type="evidence" value="ECO:0007669"/>
    <property type="project" value="UniProtKB-KW"/>
</dbReference>
<gene>
    <name evidence="8" type="ORF">PGUG_00319</name>
</gene>
<dbReference type="eggNOG" id="ENOG502QS52">
    <property type="taxonomic scope" value="Eukaryota"/>
</dbReference>
<dbReference type="Pfam" id="PF05460">
    <property type="entry name" value="ORC6"/>
    <property type="match status" value="1"/>
</dbReference>
<evidence type="ECO:0000256" key="1">
    <source>
        <dbReference type="ARBA" id="ARBA00004123"/>
    </source>
</evidence>
<comment type="subcellular location">
    <subcellularLocation>
        <location evidence="1">Nucleus</location>
    </subcellularLocation>
</comment>
<dbReference type="GO" id="GO:0005664">
    <property type="term" value="C:nuclear origin of replication recognition complex"/>
    <property type="evidence" value="ECO:0007669"/>
    <property type="project" value="InterPro"/>
</dbReference>
<dbReference type="STRING" id="294746.A5DAL4"/>
<dbReference type="HOGENOM" id="CLU_060403_0_0_1"/>
<evidence type="ECO:0000259" key="7">
    <source>
        <dbReference type="Pfam" id="PF05460"/>
    </source>
</evidence>
<keyword evidence="9" id="KW-1185">Reference proteome</keyword>
<evidence type="ECO:0000256" key="6">
    <source>
        <dbReference type="SAM" id="MobiDB-lite"/>
    </source>
</evidence>
<feature type="compositionally biased region" description="Basic and acidic residues" evidence="6">
    <location>
        <begin position="168"/>
        <end position="181"/>
    </location>
</feature>
<reference evidence="8 9" key="1">
    <citation type="journal article" date="2009" name="Nature">
        <title>Evolution of pathogenicity and sexual reproduction in eight Candida genomes.</title>
        <authorList>
            <person name="Butler G."/>
            <person name="Rasmussen M.D."/>
            <person name="Lin M.F."/>
            <person name="Santos M.A."/>
            <person name="Sakthikumar S."/>
            <person name="Munro C.A."/>
            <person name="Rheinbay E."/>
            <person name="Grabherr M."/>
            <person name="Forche A."/>
            <person name="Reedy J.L."/>
            <person name="Agrafioti I."/>
            <person name="Arnaud M.B."/>
            <person name="Bates S."/>
            <person name="Brown A.J."/>
            <person name="Brunke S."/>
            <person name="Costanzo M.C."/>
            <person name="Fitzpatrick D.A."/>
            <person name="de Groot P.W."/>
            <person name="Harris D."/>
            <person name="Hoyer L.L."/>
            <person name="Hube B."/>
            <person name="Klis F.M."/>
            <person name="Kodira C."/>
            <person name="Lennard N."/>
            <person name="Logue M.E."/>
            <person name="Martin R."/>
            <person name="Neiman A.M."/>
            <person name="Nikolaou E."/>
            <person name="Quail M.A."/>
            <person name="Quinn J."/>
            <person name="Santos M.C."/>
            <person name="Schmitzberger F.F."/>
            <person name="Sherlock G."/>
            <person name="Shah P."/>
            <person name="Silverstein K.A."/>
            <person name="Skrzypek M.S."/>
            <person name="Soll D."/>
            <person name="Staggs R."/>
            <person name="Stansfield I."/>
            <person name="Stumpf M.P."/>
            <person name="Sudbery P.E."/>
            <person name="Srikantha T."/>
            <person name="Zeng Q."/>
            <person name="Berman J."/>
            <person name="Berriman M."/>
            <person name="Heitman J."/>
            <person name="Gow N.A."/>
            <person name="Lorenz M.C."/>
            <person name="Birren B.W."/>
            <person name="Kellis M."/>
            <person name="Cuomo C.A."/>
        </authorList>
    </citation>
    <scope>NUCLEOTIDE SEQUENCE [LARGE SCALE GENOMIC DNA]</scope>
    <source>
        <strain evidence="9">ATCC 6260 / CBS 566 / DSM 6381 / JCM 1539 / NBRC 10279 / NRRL Y-324</strain>
    </source>
</reference>
<sequence>MSHQTAKALSDVVPGHQGPFSAVVVKFADALYNLSVQKKPVLPQNSEVARQHICAYLAAEKYHERLDMTTPSLNMIPVPPKVAMRVIDEFRNSLMGELSTPSSSPASTPRGKRTINVGSGGSPANGSPSGVSTSASGSPRRLGSATPHKSSPLKRLRETAQDQDGEFESSKRTQKNLRDVDSPFNPKTKDIPPSGRDSESPTPPILDDAAYKAQYRSEKRQMSLVEFVSMCNHFYIPADITAQMLQTFVGQRHRFAKKSEWLLACGMVHAAYVRINHRLLRSKMGARSLFQNQLFQYQVGGLARWNMLLWCNIVDNTLKDEPWINTIENTYVYNNSTTERAVRLREVEAKNGLNGQLMARFGAMIDASDMSYSSQQDEYYNRWTARAKQMVGVEAGNTK</sequence>
<feature type="compositionally biased region" description="Low complexity" evidence="6">
    <location>
        <begin position="124"/>
        <end position="138"/>
    </location>
</feature>
<keyword evidence="5" id="KW-0539">Nucleus</keyword>
<feature type="region of interest" description="Disordered" evidence="6">
    <location>
        <begin position="96"/>
        <end position="206"/>
    </location>
</feature>